<keyword evidence="3" id="KW-1185">Reference proteome</keyword>
<proteinExistence type="predicted"/>
<organism evidence="2 3">
    <name type="scientific">Candidatus Methylopumilus turicensis</name>
    <dbReference type="NCBI Taxonomy" id="1581680"/>
    <lineage>
        <taxon>Bacteria</taxon>
        <taxon>Pseudomonadati</taxon>
        <taxon>Pseudomonadota</taxon>
        <taxon>Betaproteobacteria</taxon>
        <taxon>Nitrosomonadales</taxon>
        <taxon>Methylophilaceae</taxon>
        <taxon>Candidatus Methylopumilus</taxon>
    </lineage>
</organism>
<evidence type="ECO:0000313" key="2">
    <source>
        <dbReference type="EMBL" id="CEN56291.1"/>
    </source>
</evidence>
<dbReference type="STRING" id="1581680.BN1209_1253"/>
<gene>
    <name evidence="2" type="ORF">BN1209_1253</name>
</gene>
<dbReference type="AlphaFoldDB" id="A0A0B7IVG1"/>
<name>A0A0B7IVG1_9PROT</name>
<reference evidence="3" key="1">
    <citation type="submission" date="2014-12" db="EMBL/GenBank/DDBJ databases">
        <authorList>
            <person name="Salcher M.M."/>
        </authorList>
    </citation>
    <scope>NUCLEOTIDE SEQUENCE [LARGE SCALE GENOMIC DNA]</scope>
    <source>
        <strain evidence="3">MMS-10A-171</strain>
    </source>
</reference>
<feature type="transmembrane region" description="Helical" evidence="1">
    <location>
        <begin position="15"/>
        <end position="33"/>
    </location>
</feature>
<dbReference type="KEGG" id="mbac:BN1209_1253"/>
<accession>A0A0B7IVG1</accession>
<keyword evidence="1" id="KW-1133">Transmembrane helix</keyword>
<dbReference type="OrthoDB" id="8703192at2"/>
<dbReference type="HOGENOM" id="CLU_118537_0_0_4"/>
<evidence type="ECO:0008006" key="4">
    <source>
        <dbReference type="Google" id="ProtNLM"/>
    </source>
</evidence>
<keyword evidence="1" id="KW-0472">Membrane</keyword>
<sequence>MRALHLDFASSRKPSLLGLAMFTLGLIVLMTVWQRHTHINQQLLTLDQSILQLKERKGLKPAEPQLQAKSSADLLAKIEEAKKLASFLMIPWGDVLNALESSALDGLALLAIEPDAKKRQLKITAEAKNKDIMFSYLEKLEASGELANVYLLKHEVVEDVDQHPIRFVAVATWKDHQ</sequence>
<keyword evidence="1" id="KW-0812">Transmembrane</keyword>
<dbReference type="Proteomes" id="UP000056322">
    <property type="component" value="Chromosome 1"/>
</dbReference>
<evidence type="ECO:0000313" key="3">
    <source>
        <dbReference type="Proteomes" id="UP000056322"/>
    </source>
</evidence>
<evidence type="ECO:0000256" key="1">
    <source>
        <dbReference type="SAM" id="Phobius"/>
    </source>
</evidence>
<protein>
    <recommendedName>
        <fullName evidence="4">Fimbrial assembly family protein</fullName>
    </recommendedName>
</protein>
<dbReference type="EMBL" id="LN794158">
    <property type="protein sequence ID" value="CEN56291.1"/>
    <property type="molecule type" value="Genomic_DNA"/>
</dbReference>